<keyword evidence="2" id="KW-0408">Iron</keyword>
<dbReference type="PANTHER" id="PTHR32479:SF20">
    <property type="entry name" value="GLYCOLATE OXIDASE IRON-SULFUR SUBUNIT"/>
    <property type="match status" value="1"/>
</dbReference>
<dbReference type="Gene3D" id="1.10.1060.10">
    <property type="entry name" value="Alpha-helical ferredoxin"/>
    <property type="match status" value="1"/>
</dbReference>
<sequence length="98" mass="10989">MGRINLAKLFEERVMHKVCIKCAKCNPICPTFLLSGDETYSPRGYLHLCSLPAFPSTSKILSTCTLCKECEKLCPIKLPITQTIEKKLKELSIQSIIS</sequence>
<evidence type="ECO:0000313" key="6">
    <source>
        <dbReference type="Proteomes" id="UP000257067"/>
    </source>
</evidence>
<dbReference type="GO" id="GO:0051536">
    <property type="term" value="F:iron-sulfur cluster binding"/>
    <property type="evidence" value="ECO:0007669"/>
    <property type="project" value="UniProtKB-KW"/>
</dbReference>
<keyword evidence="6" id="KW-1185">Reference proteome</keyword>
<comment type="caution">
    <text evidence="5">The sequence shown here is derived from an EMBL/GenBank/DDBJ whole genome shotgun (WGS) entry which is preliminary data.</text>
</comment>
<protein>
    <submittedName>
        <fullName evidence="5">4Fe-4S dicluster domain-containing protein</fullName>
    </submittedName>
</protein>
<evidence type="ECO:0000256" key="2">
    <source>
        <dbReference type="ARBA" id="ARBA00023004"/>
    </source>
</evidence>
<proteinExistence type="predicted"/>
<dbReference type="PROSITE" id="PS00198">
    <property type="entry name" value="4FE4S_FER_1"/>
    <property type="match status" value="2"/>
</dbReference>
<name>A0A3D8IWK2_9HELI</name>
<keyword evidence="1" id="KW-0479">Metal-binding</keyword>
<gene>
    <name evidence="5" type="ORF">CQA62_01840</name>
</gene>
<evidence type="ECO:0000256" key="3">
    <source>
        <dbReference type="ARBA" id="ARBA00023014"/>
    </source>
</evidence>
<dbReference type="Pfam" id="PF13183">
    <property type="entry name" value="Fer4_8"/>
    <property type="match status" value="1"/>
</dbReference>
<keyword evidence="3" id="KW-0411">Iron-sulfur</keyword>
<dbReference type="InterPro" id="IPR009051">
    <property type="entry name" value="Helical_ferredxn"/>
</dbReference>
<dbReference type="GO" id="GO:0046872">
    <property type="term" value="F:metal ion binding"/>
    <property type="evidence" value="ECO:0007669"/>
    <property type="project" value="UniProtKB-KW"/>
</dbReference>
<organism evidence="5 6">
    <name type="scientific">Helicobacter cholecystus</name>
    <dbReference type="NCBI Taxonomy" id="45498"/>
    <lineage>
        <taxon>Bacteria</taxon>
        <taxon>Pseudomonadati</taxon>
        <taxon>Campylobacterota</taxon>
        <taxon>Epsilonproteobacteria</taxon>
        <taxon>Campylobacterales</taxon>
        <taxon>Helicobacteraceae</taxon>
        <taxon>Helicobacter</taxon>
    </lineage>
</organism>
<feature type="domain" description="4Fe-4S ferredoxin-type" evidence="4">
    <location>
        <begin position="10"/>
        <end position="39"/>
    </location>
</feature>
<dbReference type="InterPro" id="IPR017900">
    <property type="entry name" value="4Fe4S_Fe_S_CS"/>
</dbReference>
<dbReference type="InterPro" id="IPR017896">
    <property type="entry name" value="4Fe4S_Fe-S-bd"/>
</dbReference>
<dbReference type="PANTHER" id="PTHR32479">
    <property type="entry name" value="GLYCOLATE OXIDASE IRON-SULFUR SUBUNIT"/>
    <property type="match status" value="1"/>
</dbReference>
<dbReference type="EMBL" id="NXLU01000002">
    <property type="protein sequence ID" value="RDU69413.1"/>
    <property type="molecule type" value="Genomic_DNA"/>
</dbReference>
<dbReference type="SUPFAM" id="SSF46548">
    <property type="entry name" value="alpha-helical ferredoxin"/>
    <property type="match status" value="1"/>
</dbReference>
<evidence type="ECO:0000313" key="5">
    <source>
        <dbReference type="EMBL" id="RDU69413.1"/>
    </source>
</evidence>
<reference evidence="5 6" key="1">
    <citation type="submission" date="2018-04" db="EMBL/GenBank/DDBJ databases">
        <title>Novel Campyloabacter and Helicobacter Species and Strains.</title>
        <authorList>
            <person name="Mannion A.J."/>
            <person name="Shen Z."/>
            <person name="Fox J.G."/>
        </authorList>
    </citation>
    <scope>NUCLEOTIDE SEQUENCE [LARGE SCALE GENOMIC DNA]</scope>
    <source>
        <strain evidence="5 6">ATCC 700242</strain>
    </source>
</reference>
<dbReference type="AlphaFoldDB" id="A0A3D8IWK2"/>
<dbReference type="Proteomes" id="UP000257067">
    <property type="component" value="Unassembled WGS sequence"/>
</dbReference>
<evidence type="ECO:0000256" key="1">
    <source>
        <dbReference type="ARBA" id="ARBA00022723"/>
    </source>
</evidence>
<evidence type="ECO:0000259" key="4">
    <source>
        <dbReference type="PROSITE" id="PS51379"/>
    </source>
</evidence>
<dbReference type="PROSITE" id="PS51379">
    <property type="entry name" value="4FE4S_FER_2"/>
    <property type="match status" value="1"/>
</dbReference>
<accession>A0A3D8IWK2</accession>